<dbReference type="Proteomes" id="UP000031526">
    <property type="component" value="Chromosome"/>
</dbReference>
<evidence type="ECO:0000313" key="4">
    <source>
        <dbReference type="Proteomes" id="UP000031526"/>
    </source>
</evidence>
<dbReference type="InterPro" id="IPR012312">
    <property type="entry name" value="Hemerythrin-like"/>
</dbReference>
<name>A0A0B5DJJ8_9ACTN</name>
<sequence>MSTAEQERAQAAKLPADDVVGLLLQQHARIRDLFDDVKSAEGRHKQQAFDELRAVLAVHETAEEMIVRPVAGATAGRAEADARNHEEAEAGKVLARLEKMDVSSPEFDDLLARFEKAVSDHADNEEREEFPAVHEGRTEEQLIRMGKQLLAAEKIAPTHPHPTTAGSPMAQWAVGPLASLIDRTKDAIRSAGAQG</sequence>
<protein>
    <submittedName>
        <fullName evidence="2 3">Hemerythrin</fullName>
    </submittedName>
</protein>
<dbReference type="RefSeq" id="WP_043446335.1">
    <property type="nucleotide sequence ID" value="NZ_CP009313.1"/>
</dbReference>
<evidence type="ECO:0000259" key="1">
    <source>
        <dbReference type="Pfam" id="PF01814"/>
    </source>
</evidence>
<reference evidence="3 5" key="3">
    <citation type="submission" date="2017-09" db="EMBL/GenBank/DDBJ databases">
        <title>Streptomyces genome completion.</title>
        <authorList>
            <person name="Lee N."/>
            <person name="Cho B.-K."/>
        </authorList>
    </citation>
    <scope>NUCLEOTIDE SEQUENCE [LARGE SCALE GENOMIC DNA]</scope>
    <source>
        <strain evidence="3 5">ATCC 14899</strain>
    </source>
</reference>
<evidence type="ECO:0000313" key="2">
    <source>
        <dbReference type="EMBL" id="AJE43853.1"/>
    </source>
</evidence>
<dbReference type="KEGG" id="snq:CP978_30850"/>
<dbReference type="EMBL" id="CP023747">
    <property type="protein sequence ID" value="QEV42354.1"/>
    <property type="molecule type" value="Genomic_DNA"/>
</dbReference>
<organism evidence="2 4">
    <name type="scientific">Streptomyces nodosus</name>
    <dbReference type="NCBI Taxonomy" id="40318"/>
    <lineage>
        <taxon>Bacteria</taxon>
        <taxon>Bacillati</taxon>
        <taxon>Actinomycetota</taxon>
        <taxon>Actinomycetes</taxon>
        <taxon>Kitasatosporales</taxon>
        <taxon>Streptomycetaceae</taxon>
        <taxon>Streptomyces</taxon>
    </lineage>
</organism>
<keyword evidence="4" id="KW-1185">Reference proteome</keyword>
<dbReference type="OrthoDB" id="3212362at2"/>
<reference evidence="2 4" key="2">
    <citation type="journal article" date="2016" name="Appl. Microbiol. Biotechnol.">
        <title>Exploiting the genome sequence of Streptomyces nodosus for enhanced antibiotic production.</title>
        <authorList>
            <person name="Sweeney P."/>
            <person name="Murphy C.D."/>
            <person name="Caffrey P."/>
        </authorList>
    </citation>
    <scope>NUCLEOTIDE SEQUENCE [LARGE SCALE GENOMIC DNA]</scope>
    <source>
        <strain evidence="2 4">ATCC 14899</strain>
    </source>
</reference>
<gene>
    <name evidence="3" type="ORF">CP978_30850</name>
    <name evidence="2" type="ORF">SNOD_30545</name>
</gene>
<evidence type="ECO:0000313" key="3">
    <source>
        <dbReference type="EMBL" id="QEV42354.1"/>
    </source>
</evidence>
<feature type="domain" description="Hemerythrin-like" evidence="1">
    <location>
        <begin position="20"/>
        <end position="132"/>
    </location>
</feature>
<dbReference type="PANTHER" id="PTHR35585:SF1">
    <property type="entry name" value="HHE DOMAIN PROTEIN (AFU_ORTHOLOGUE AFUA_4G00730)"/>
    <property type="match status" value="1"/>
</dbReference>
<dbReference type="Proteomes" id="UP000325763">
    <property type="component" value="Chromosome"/>
</dbReference>
<proteinExistence type="predicted"/>
<evidence type="ECO:0000313" key="5">
    <source>
        <dbReference type="Proteomes" id="UP000325763"/>
    </source>
</evidence>
<dbReference type="EMBL" id="CP009313">
    <property type="protein sequence ID" value="AJE43853.1"/>
    <property type="molecule type" value="Genomic_DNA"/>
</dbReference>
<dbReference type="PANTHER" id="PTHR35585">
    <property type="entry name" value="HHE DOMAIN PROTEIN (AFU_ORTHOLOGUE AFUA_4G00730)"/>
    <property type="match status" value="1"/>
</dbReference>
<dbReference type="STRING" id="40318.SNOD_30545"/>
<reference evidence="4" key="1">
    <citation type="submission" date="2014-09" db="EMBL/GenBank/DDBJ databases">
        <title>Sequence of the Streptomyces nodosus genome.</title>
        <authorList>
            <person name="Sweeney P."/>
            <person name="Stephens N."/>
            <person name="Murphy C."/>
            <person name="Caffrey P."/>
        </authorList>
    </citation>
    <scope>NUCLEOTIDE SEQUENCE [LARGE SCALE GENOMIC DNA]</scope>
    <source>
        <strain evidence="4">ATCC 14899</strain>
    </source>
</reference>
<dbReference type="AlphaFoldDB" id="A0A0B5DJJ8"/>
<accession>A0A0B5DJJ8</accession>
<dbReference type="Gene3D" id="1.20.120.520">
    <property type="entry name" value="nmb1532 protein domain like"/>
    <property type="match status" value="1"/>
</dbReference>
<dbReference type="Pfam" id="PF01814">
    <property type="entry name" value="Hemerythrin"/>
    <property type="match status" value="1"/>
</dbReference>
<dbReference type="HOGENOM" id="CLU_079417_2_0_11"/>